<name>A0ABV7A0Y2_9PROT</name>
<dbReference type="Gene3D" id="1.10.10.60">
    <property type="entry name" value="Homeodomain-like"/>
    <property type="match status" value="1"/>
</dbReference>
<dbReference type="PANTHER" id="PTHR30055:SF226">
    <property type="entry name" value="HTH-TYPE TRANSCRIPTIONAL REGULATOR PKSA"/>
    <property type="match status" value="1"/>
</dbReference>
<dbReference type="RefSeq" id="WP_343165282.1">
    <property type="nucleotide sequence ID" value="NZ_JBHRSV010000031.1"/>
</dbReference>
<evidence type="ECO:0000313" key="6">
    <source>
        <dbReference type="Proteomes" id="UP001595379"/>
    </source>
</evidence>
<dbReference type="SUPFAM" id="SSF46689">
    <property type="entry name" value="Homeodomain-like"/>
    <property type="match status" value="1"/>
</dbReference>
<comment type="caution">
    <text evidence="5">The sequence shown here is derived from an EMBL/GenBank/DDBJ whole genome shotgun (WGS) entry which is preliminary data.</text>
</comment>
<dbReference type="Proteomes" id="UP001595379">
    <property type="component" value="Unassembled WGS sequence"/>
</dbReference>
<evidence type="ECO:0000256" key="1">
    <source>
        <dbReference type="ARBA" id="ARBA00023125"/>
    </source>
</evidence>
<dbReference type="SUPFAM" id="SSF48498">
    <property type="entry name" value="Tetracyclin repressor-like, C-terminal domain"/>
    <property type="match status" value="1"/>
</dbReference>
<dbReference type="EMBL" id="JBHRSV010000031">
    <property type="protein sequence ID" value="MFC2927440.1"/>
    <property type="molecule type" value="Genomic_DNA"/>
</dbReference>
<dbReference type="PROSITE" id="PS01081">
    <property type="entry name" value="HTH_TETR_1"/>
    <property type="match status" value="1"/>
</dbReference>
<organism evidence="5 6">
    <name type="scientific">Hyphobacterium vulgare</name>
    <dbReference type="NCBI Taxonomy" id="1736751"/>
    <lineage>
        <taxon>Bacteria</taxon>
        <taxon>Pseudomonadati</taxon>
        <taxon>Pseudomonadota</taxon>
        <taxon>Alphaproteobacteria</taxon>
        <taxon>Maricaulales</taxon>
        <taxon>Maricaulaceae</taxon>
        <taxon>Hyphobacterium</taxon>
    </lineage>
</organism>
<keyword evidence="1 2" id="KW-0238">DNA-binding</keyword>
<protein>
    <submittedName>
        <fullName evidence="5">TetR/AcrR family transcriptional regulator</fullName>
    </submittedName>
</protein>
<proteinExistence type="predicted"/>
<keyword evidence="6" id="KW-1185">Reference proteome</keyword>
<evidence type="ECO:0000313" key="5">
    <source>
        <dbReference type="EMBL" id="MFC2927440.1"/>
    </source>
</evidence>
<dbReference type="Pfam" id="PF00440">
    <property type="entry name" value="TetR_N"/>
    <property type="match status" value="1"/>
</dbReference>
<sequence length="202" mass="23019">MSTSVDRASAKGPKTERGERTRRKLLEAAEREFGANGFHATSIGEITRRAKVALGTFYVYFDSKDEIFRGLVDHMGRTTRSWLAERIGTATNRLEAERLGIELYIDFVRAHRDLYRIVMESQFVAPDAYRAYYETFVEGYRRNLDDAVRRGEISAGDADIRAWALMGMNTYLGLKYGIWDESRSSREIANEAAAMIVEGLRP</sequence>
<evidence type="ECO:0000259" key="4">
    <source>
        <dbReference type="PROSITE" id="PS50977"/>
    </source>
</evidence>
<dbReference type="InterPro" id="IPR009057">
    <property type="entry name" value="Homeodomain-like_sf"/>
</dbReference>
<dbReference type="InterPro" id="IPR050109">
    <property type="entry name" value="HTH-type_TetR-like_transc_reg"/>
</dbReference>
<feature type="domain" description="HTH tetR-type" evidence="4">
    <location>
        <begin position="19"/>
        <end position="79"/>
    </location>
</feature>
<feature type="DNA-binding region" description="H-T-H motif" evidence="2">
    <location>
        <begin position="42"/>
        <end position="61"/>
    </location>
</feature>
<dbReference type="PANTHER" id="PTHR30055">
    <property type="entry name" value="HTH-TYPE TRANSCRIPTIONAL REGULATOR RUTR"/>
    <property type="match status" value="1"/>
</dbReference>
<evidence type="ECO:0000256" key="2">
    <source>
        <dbReference type="PROSITE-ProRule" id="PRU00335"/>
    </source>
</evidence>
<dbReference type="InterPro" id="IPR001647">
    <property type="entry name" value="HTH_TetR"/>
</dbReference>
<dbReference type="Gene3D" id="1.10.357.10">
    <property type="entry name" value="Tetracycline Repressor, domain 2"/>
    <property type="match status" value="1"/>
</dbReference>
<accession>A0ABV7A0Y2</accession>
<dbReference type="InterPro" id="IPR036271">
    <property type="entry name" value="Tet_transcr_reg_TetR-rel_C_sf"/>
</dbReference>
<reference evidence="6" key="1">
    <citation type="journal article" date="2019" name="Int. J. Syst. Evol. Microbiol.">
        <title>The Global Catalogue of Microorganisms (GCM) 10K type strain sequencing project: providing services to taxonomists for standard genome sequencing and annotation.</title>
        <authorList>
            <consortium name="The Broad Institute Genomics Platform"/>
            <consortium name="The Broad Institute Genome Sequencing Center for Infectious Disease"/>
            <person name="Wu L."/>
            <person name="Ma J."/>
        </authorList>
    </citation>
    <scope>NUCLEOTIDE SEQUENCE [LARGE SCALE GENOMIC DNA]</scope>
    <source>
        <strain evidence="6">KCTC 52487</strain>
    </source>
</reference>
<gene>
    <name evidence="5" type="ORF">ACFOOR_15135</name>
</gene>
<dbReference type="PRINTS" id="PR00455">
    <property type="entry name" value="HTHTETR"/>
</dbReference>
<dbReference type="InterPro" id="IPR023772">
    <property type="entry name" value="DNA-bd_HTH_TetR-type_CS"/>
</dbReference>
<evidence type="ECO:0000256" key="3">
    <source>
        <dbReference type="SAM" id="MobiDB-lite"/>
    </source>
</evidence>
<feature type="region of interest" description="Disordered" evidence="3">
    <location>
        <begin position="1"/>
        <end position="20"/>
    </location>
</feature>
<dbReference type="PROSITE" id="PS50977">
    <property type="entry name" value="HTH_TETR_2"/>
    <property type="match status" value="1"/>
</dbReference>